<gene>
    <name evidence="2" type="ORF">CDL12_18736</name>
</gene>
<dbReference type="SUPFAM" id="SSF53098">
    <property type="entry name" value="Ribonuclease H-like"/>
    <property type="match status" value="1"/>
</dbReference>
<feature type="domain" description="RNase H type-1" evidence="1">
    <location>
        <begin position="136"/>
        <end position="242"/>
    </location>
</feature>
<dbReference type="InterPro" id="IPR002156">
    <property type="entry name" value="RNaseH_domain"/>
</dbReference>
<evidence type="ECO:0000259" key="1">
    <source>
        <dbReference type="Pfam" id="PF13456"/>
    </source>
</evidence>
<dbReference type="AlphaFoldDB" id="A0A2G9GTU5"/>
<dbReference type="InterPro" id="IPR012337">
    <property type="entry name" value="RNaseH-like_sf"/>
</dbReference>
<dbReference type="PANTHER" id="PTHR47074">
    <property type="entry name" value="BNAC02G40300D PROTEIN"/>
    <property type="match status" value="1"/>
</dbReference>
<dbReference type="GO" id="GO:0004523">
    <property type="term" value="F:RNA-DNA hybrid ribonuclease activity"/>
    <property type="evidence" value="ECO:0007669"/>
    <property type="project" value="InterPro"/>
</dbReference>
<dbReference type="Proteomes" id="UP000231279">
    <property type="component" value="Unassembled WGS sequence"/>
</dbReference>
<comment type="caution">
    <text evidence="2">The sequence shown here is derived from an EMBL/GenBank/DDBJ whole genome shotgun (WGS) entry which is preliminary data.</text>
</comment>
<dbReference type="GO" id="GO:0003676">
    <property type="term" value="F:nucleic acid binding"/>
    <property type="evidence" value="ECO:0007669"/>
    <property type="project" value="InterPro"/>
</dbReference>
<dbReference type="Pfam" id="PF13456">
    <property type="entry name" value="RVT_3"/>
    <property type="match status" value="1"/>
</dbReference>
<dbReference type="InterPro" id="IPR052929">
    <property type="entry name" value="RNase_H-like_EbsB-rel"/>
</dbReference>
<accession>A0A2G9GTU5</accession>
<proteinExistence type="predicted"/>
<dbReference type="EMBL" id="NKXS01003735">
    <property type="protein sequence ID" value="PIN08686.1"/>
    <property type="molecule type" value="Genomic_DNA"/>
</dbReference>
<evidence type="ECO:0000313" key="2">
    <source>
        <dbReference type="EMBL" id="PIN08686.1"/>
    </source>
</evidence>
<keyword evidence="3" id="KW-1185">Reference proteome</keyword>
<protein>
    <recommendedName>
        <fullName evidence="1">RNase H type-1 domain-containing protein</fullName>
    </recommendedName>
</protein>
<dbReference type="PANTHER" id="PTHR47074:SF11">
    <property type="entry name" value="REVERSE TRANSCRIPTASE-LIKE PROTEIN"/>
    <property type="match status" value="1"/>
</dbReference>
<organism evidence="2 3">
    <name type="scientific">Handroanthus impetiginosus</name>
    <dbReference type="NCBI Taxonomy" id="429701"/>
    <lineage>
        <taxon>Eukaryota</taxon>
        <taxon>Viridiplantae</taxon>
        <taxon>Streptophyta</taxon>
        <taxon>Embryophyta</taxon>
        <taxon>Tracheophyta</taxon>
        <taxon>Spermatophyta</taxon>
        <taxon>Magnoliopsida</taxon>
        <taxon>eudicotyledons</taxon>
        <taxon>Gunneridae</taxon>
        <taxon>Pentapetalae</taxon>
        <taxon>asterids</taxon>
        <taxon>lamiids</taxon>
        <taxon>Lamiales</taxon>
        <taxon>Bignoniaceae</taxon>
        <taxon>Crescentiina</taxon>
        <taxon>Tabebuia alliance</taxon>
        <taxon>Handroanthus</taxon>
    </lineage>
</organism>
<dbReference type="OrthoDB" id="914111at2759"/>
<reference evidence="3" key="1">
    <citation type="journal article" date="2018" name="Gigascience">
        <title>Genome assembly of the Pink Ipe (Handroanthus impetiginosus, Bignoniaceae), a highly valued, ecologically keystone Neotropical timber forest tree.</title>
        <authorList>
            <person name="Silva-Junior O.B."/>
            <person name="Grattapaglia D."/>
            <person name="Novaes E."/>
            <person name="Collevatti R.G."/>
        </authorList>
    </citation>
    <scope>NUCLEOTIDE SEQUENCE [LARGE SCALE GENOMIC DNA]</scope>
    <source>
        <strain evidence="3">cv. UFG-1</strain>
    </source>
</reference>
<name>A0A2G9GTU5_9LAMI</name>
<evidence type="ECO:0000313" key="3">
    <source>
        <dbReference type="Proteomes" id="UP000231279"/>
    </source>
</evidence>
<sequence length="267" mass="29640">MATKVQLLSGADDALSDGSTGLWNQDLRAAIFDKEEIDNITTISLGKMILPSAYYLKLDVRKRKREARSGSGSGANSVEFLFIWQSSVPPKVKHFVWLLCRDILLTNMNLEGNPNPKTVSIPPCSTDPRQGLVKVNFDAAVFSKDKAVGVGIVARNSRGECIAWKAEWCNYLLDLEVAEAYAARMACELCFHNSWYNVGDMEEFSHAGNLLADARKFLHNTLGFEFSFVKREANVPVHHIARPASYLHLPDSSLCTLIVDALSNDMN</sequence>
<dbReference type="STRING" id="429701.A0A2G9GTU5"/>